<dbReference type="KEGG" id="lmq:LMM7_2244"/>
<evidence type="ECO:0000313" key="2">
    <source>
        <dbReference type="Proteomes" id="UP000000486"/>
    </source>
</evidence>
<sequence>MEKSGFVADPIYGEIKNEIMANTLENGEKVDIEDIMKRFQVSKRVAFSALHCLHKSGIVCKNIGESGFSVAVNSEAEHREKSRLKLAFFHLNYAVQKLQEQDAEVCATCLRKELVYIKLAAKEQDTDVFINHVKNFYACMIHYTEMPAMEKNIDILSQTLRNMKEKNEKLFFEAFTIDVSQALEDLVTHLEAKEFEKCHSVIQHFYDKNISILFSESKNPV</sequence>
<dbReference type="EMBL" id="CP002816">
    <property type="protein sequence ID" value="AEH93249.1"/>
    <property type="molecule type" value="Genomic_DNA"/>
</dbReference>
<dbReference type="AlphaFoldDB" id="A0A0E0UY57"/>
<accession>A0A0E0UY57</accession>
<dbReference type="InterPro" id="IPR036388">
    <property type="entry name" value="WH-like_DNA-bd_sf"/>
</dbReference>
<dbReference type="InterPro" id="IPR036390">
    <property type="entry name" value="WH_DNA-bd_sf"/>
</dbReference>
<dbReference type="SUPFAM" id="SSF46785">
    <property type="entry name" value="Winged helix' DNA-binding domain"/>
    <property type="match status" value="1"/>
</dbReference>
<dbReference type="Gene3D" id="1.10.10.10">
    <property type="entry name" value="Winged helix-like DNA-binding domain superfamily/Winged helix DNA-binding domain"/>
    <property type="match status" value="1"/>
</dbReference>
<proteinExistence type="predicted"/>
<reference evidence="1 2" key="1">
    <citation type="journal article" date="2011" name="J. Bacteriol.">
        <title>Genome sequence of the nonpathogenic Listeria monocytogenes serovar 4a strain M7.</title>
        <authorList>
            <person name="Chen J."/>
            <person name="Xia Y."/>
            <person name="Cheng C."/>
            <person name="Fang C."/>
            <person name="Shan Y."/>
            <person name="Jin G."/>
            <person name="Fang W."/>
        </authorList>
    </citation>
    <scope>NUCLEOTIDE SEQUENCE [LARGE SCALE GENOMIC DNA]</scope>
    <source>
        <strain evidence="1 2">M7</strain>
    </source>
</reference>
<gene>
    <name evidence="1" type="ordered locus">LMM7_2244</name>
</gene>
<protein>
    <submittedName>
        <fullName evidence="1">Uncharacterized protein</fullName>
    </submittedName>
</protein>
<evidence type="ECO:0000313" key="1">
    <source>
        <dbReference type="EMBL" id="AEH93249.1"/>
    </source>
</evidence>
<name>A0A0E0UY57_LISMM</name>
<dbReference type="HOGENOM" id="CLU_1281915_0_0_9"/>
<dbReference type="RefSeq" id="WP_012580926.1">
    <property type="nucleotide sequence ID" value="NC_017537.1"/>
</dbReference>
<dbReference type="Proteomes" id="UP000000486">
    <property type="component" value="Chromosome"/>
</dbReference>
<dbReference type="PATRIC" id="fig|1030009.3.peg.2230"/>
<organism evidence="1 2">
    <name type="scientific">Listeria monocytogenes serotype 4a (strain M7)</name>
    <dbReference type="NCBI Taxonomy" id="1030009"/>
    <lineage>
        <taxon>Bacteria</taxon>
        <taxon>Bacillati</taxon>
        <taxon>Bacillota</taxon>
        <taxon>Bacilli</taxon>
        <taxon>Bacillales</taxon>
        <taxon>Listeriaceae</taxon>
        <taxon>Listeria</taxon>
    </lineage>
</organism>